<proteinExistence type="inferred from homology"/>
<keyword evidence="10" id="KW-0732">Signal</keyword>
<keyword evidence="7 9" id="KW-0005">Acetoin biosynthesis</keyword>
<comment type="similarity">
    <text evidence="3 9">Belongs to the alpha-acetolactate decarboxylase family.</text>
</comment>
<comment type="catalytic activity">
    <reaction evidence="1 9">
        <text>(2S)-2-acetolactate + H(+) = (R)-acetoin + CO2</text>
        <dbReference type="Rhea" id="RHEA:21580"/>
        <dbReference type="ChEBI" id="CHEBI:15378"/>
        <dbReference type="ChEBI" id="CHEBI:15686"/>
        <dbReference type="ChEBI" id="CHEBI:16526"/>
        <dbReference type="ChEBI" id="CHEBI:58476"/>
        <dbReference type="EC" id="4.1.1.5"/>
    </reaction>
</comment>
<dbReference type="AlphaFoldDB" id="A0A521CZ78"/>
<dbReference type="PIRSF" id="PIRSF001332">
    <property type="entry name" value="Acetolac_decarb"/>
    <property type="match status" value="1"/>
</dbReference>
<dbReference type="UniPathway" id="UPA00626">
    <property type="reaction ID" value="UER00678"/>
</dbReference>
<evidence type="ECO:0000256" key="2">
    <source>
        <dbReference type="ARBA" id="ARBA00005170"/>
    </source>
</evidence>
<evidence type="ECO:0000256" key="5">
    <source>
        <dbReference type="ARBA" id="ARBA00020164"/>
    </source>
</evidence>
<evidence type="ECO:0000313" key="12">
    <source>
        <dbReference type="Proteomes" id="UP000320300"/>
    </source>
</evidence>
<dbReference type="EMBL" id="FXTN01000004">
    <property type="protein sequence ID" value="SMO63980.1"/>
    <property type="molecule type" value="Genomic_DNA"/>
</dbReference>
<feature type="signal peptide" evidence="10">
    <location>
        <begin position="1"/>
        <end position="18"/>
    </location>
</feature>
<dbReference type="NCBIfam" id="TIGR01252">
    <property type="entry name" value="acetolac_decarb"/>
    <property type="match status" value="1"/>
</dbReference>
<protein>
    <recommendedName>
        <fullName evidence="5 9">Alpha-acetolactate decarboxylase</fullName>
        <ecNumber evidence="4 9">4.1.1.5</ecNumber>
    </recommendedName>
</protein>
<name>A0A521CZ78_9SPHI</name>
<dbReference type="OrthoDB" id="8612680at2"/>
<dbReference type="EC" id="4.1.1.5" evidence="4 9"/>
<dbReference type="CDD" id="cd17299">
    <property type="entry name" value="acetolactate_decarboxylase"/>
    <property type="match status" value="1"/>
</dbReference>
<keyword evidence="12" id="KW-1185">Reference proteome</keyword>
<dbReference type="Pfam" id="PF03306">
    <property type="entry name" value="AAL_decarboxy"/>
    <property type="match status" value="1"/>
</dbReference>
<dbReference type="PANTHER" id="PTHR35524:SF1">
    <property type="entry name" value="ALPHA-ACETOLACTATE DECARBOXYLASE"/>
    <property type="match status" value="1"/>
</dbReference>
<gene>
    <name evidence="11" type="ORF">SAMN06265348_104274</name>
</gene>
<accession>A0A521CZ78</accession>
<keyword evidence="8 9" id="KW-0456">Lyase</keyword>
<evidence type="ECO:0000256" key="3">
    <source>
        <dbReference type="ARBA" id="ARBA00007106"/>
    </source>
</evidence>
<sequence length="284" mass="31758">MKIKLILFCSVISLNLMAQQNFKTKSSVTHHPKSKPSMTDQQANPLNHNNILYQYGIADSFVGGLFEATLPLSELKKHGDFGIGAPGLLDGELIVYNGRAYQTQATGKTSLVPDSFKTALAFVTFFKADTTFHIHAAENQKEALAQLEQYVNQKNAAYAVKISGNFKYLKTRAFPPYTQKPYPPLATLLDRQKFFDIRNTAGVIVGYKLPPYLNGLSVEGYHFHFLSDSKDQGGHVLDFAGTDLTVEIARIKNFSLEIPQDEEFMKYNFKSTVHGDLEQVEKGH</sequence>
<evidence type="ECO:0000256" key="4">
    <source>
        <dbReference type="ARBA" id="ARBA00013204"/>
    </source>
</evidence>
<dbReference type="GO" id="GO:0045151">
    <property type="term" value="P:acetoin biosynthetic process"/>
    <property type="evidence" value="ECO:0007669"/>
    <property type="project" value="UniProtKB-UniRule"/>
</dbReference>
<keyword evidence="6 9" id="KW-0210">Decarboxylase</keyword>
<evidence type="ECO:0000256" key="7">
    <source>
        <dbReference type="ARBA" id="ARBA00023061"/>
    </source>
</evidence>
<comment type="pathway">
    <text evidence="2 9">Polyol metabolism; (R,R)-butane-2,3-diol biosynthesis; (R,R)-butane-2,3-diol from pyruvate: step 2/3.</text>
</comment>
<evidence type="ECO:0000313" key="11">
    <source>
        <dbReference type="EMBL" id="SMO63980.1"/>
    </source>
</evidence>
<reference evidence="11 12" key="1">
    <citation type="submission" date="2017-05" db="EMBL/GenBank/DDBJ databases">
        <authorList>
            <person name="Varghese N."/>
            <person name="Submissions S."/>
        </authorList>
    </citation>
    <scope>NUCLEOTIDE SEQUENCE [LARGE SCALE GENOMIC DNA]</scope>
    <source>
        <strain evidence="11 12">DSM 19036</strain>
    </source>
</reference>
<dbReference type="SUPFAM" id="SSF117856">
    <property type="entry name" value="AF0104/ALDC/Ptd012-like"/>
    <property type="match status" value="1"/>
</dbReference>
<feature type="chain" id="PRO_5021699332" description="Alpha-acetolactate decarboxylase" evidence="10">
    <location>
        <begin position="19"/>
        <end position="284"/>
    </location>
</feature>
<dbReference type="GO" id="GO:0047605">
    <property type="term" value="F:acetolactate decarboxylase activity"/>
    <property type="evidence" value="ECO:0007669"/>
    <property type="project" value="UniProtKB-UniRule"/>
</dbReference>
<evidence type="ECO:0000256" key="6">
    <source>
        <dbReference type="ARBA" id="ARBA00022793"/>
    </source>
</evidence>
<evidence type="ECO:0000256" key="10">
    <source>
        <dbReference type="SAM" id="SignalP"/>
    </source>
</evidence>
<dbReference type="Gene3D" id="3.30.1330.80">
    <property type="entry name" value="Hypothetical protein, similar to alpha- acetolactate decarboxylase, domain 2"/>
    <property type="match status" value="2"/>
</dbReference>
<organism evidence="11 12">
    <name type="scientific">Pedobacter westerhofensis</name>
    <dbReference type="NCBI Taxonomy" id="425512"/>
    <lineage>
        <taxon>Bacteria</taxon>
        <taxon>Pseudomonadati</taxon>
        <taxon>Bacteroidota</taxon>
        <taxon>Sphingobacteriia</taxon>
        <taxon>Sphingobacteriales</taxon>
        <taxon>Sphingobacteriaceae</taxon>
        <taxon>Pedobacter</taxon>
    </lineage>
</organism>
<evidence type="ECO:0000256" key="1">
    <source>
        <dbReference type="ARBA" id="ARBA00001784"/>
    </source>
</evidence>
<evidence type="ECO:0000256" key="9">
    <source>
        <dbReference type="PIRNR" id="PIRNR001332"/>
    </source>
</evidence>
<dbReference type="RefSeq" id="WP_142527973.1">
    <property type="nucleotide sequence ID" value="NZ_CBCSJO010000001.1"/>
</dbReference>
<dbReference type="InterPro" id="IPR005128">
    <property type="entry name" value="Acetolactate_a_deCO2ase"/>
</dbReference>
<dbReference type="PANTHER" id="PTHR35524">
    <property type="entry name" value="ALPHA-ACETOLACTATE DECARBOXYLASE"/>
    <property type="match status" value="1"/>
</dbReference>
<dbReference type="Proteomes" id="UP000320300">
    <property type="component" value="Unassembled WGS sequence"/>
</dbReference>
<evidence type="ECO:0000256" key="8">
    <source>
        <dbReference type="ARBA" id="ARBA00023239"/>
    </source>
</evidence>